<organism evidence="1 2">
    <name type="scientific">Microbacterium phage Shocker</name>
    <dbReference type="NCBI Taxonomy" id="2805839"/>
    <lineage>
        <taxon>Viruses</taxon>
        <taxon>Duplodnaviria</taxon>
        <taxon>Heunggongvirae</taxon>
        <taxon>Uroviricota</taxon>
        <taxon>Caudoviricetes</taxon>
        <taxon>Shockervirus</taxon>
        <taxon>Shockervirus shocker</taxon>
    </lineage>
</organism>
<proteinExistence type="predicted"/>
<dbReference type="RefSeq" id="YP_010755472.1">
    <property type="nucleotide sequence ID" value="NC_073470.1"/>
</dbReference>
<dbReference type="EMBL" id="MW507126">
    <property type="protein sequence ID" value="QRI45116.1"/>
    <property type="molecule type" value="Genomic_DNA"/>
</dbReference>
<gene>
    <name evidence="1" type="primary">62</name>
    <name evidence="1" type="ORF">SEA_SHOCKER_62</name>
</gene>
<evidence type="ECO:0000313" key="1">
    <source>
        <dbReference type="EMBL" id="QRI45116.1"/>
    </source>
</evidence>
<dbReference type="GeneID" id="80020126"/>
<dbReference type="KEGG" id="vg:80020126"/>
<sequence>MATVTLPVLAFRGGVSSTIPRDFEIDKLSFTRSITRQGKGARAAWRHQFSHNRFELIPQSHEVLKWNMRRAAHNARTRDPFTGAPRPMHSIRAAHRALLALNTPPEDPWAMIDVPLANSTPRLHTDEQAAPGSDDL</sequence>
<reference evidence="1" key="1">
    <citation type="submission" date="2021-01" db="EMBL/GenBank/DDBJ databases">
        <authorList>
            <person name="Weegman M.K."/>
            <person name="Spring A.S."/>
            <person name="Bonilla J.A."/>
            <person name="Klyczek K."/>
            <person name="Garlena R.A."/>
            <person name="Russell D.A."/>
            <person name="Pope W.H."/>
            <person name="Jacobs-Sera D."/>
            <person name="Hatfull G.F."/>
        </authorList>
    </citation>
    <scope>NUCLEOTIDE SEQUENCE</scope>
</reference>
<protein>
    <submittedName>
        <fullName evidence="1">Uncharacterized protein</fullName>
    </submittedName>
</protein>
<keyword evidence="2" id="KW-1185">Reference proteome</keyword>
<evidence type="ECO:0000313" key="2">
    <source>
        <dbReference type="Proteomes" id="UP000654052"/>
    </source>
</evidence>
<accession>A0A890URL7</accession>
<dbReference type="Proteomes" id="UP000654052">
    <property type="component" value="Segment"/>
</dbReference>
<name>A0A890URL7_9CAUD</name>